<comment type="caution">
    <text evidence="5">The sequence shown here is derived from an EMBL/GenBank/DDBJ whole genome shotgun (WGS) entry which is preliminary data.</text>
</comment>
<dbReference type="Gene3D" id="3.30.1660.40">
    <property type="entry name" value="FlgT, N-terminal domain"/>
    <property type="match status" value="1"/>
</dbReference>
<name>A0ABQ4PFE7_9GAMM</name>
<dbReference type="InterPro" id="IPR032370">
    <property type="entry name" value="FlgT_N"/>
</dbReference>
<organism evidence="5 6">
    <name type="scientific">Shewanella algidipiscicola</name>
    <dbReference type="NCBI Taxonomy" id="614070"/>
    <lineage>
        <taxon>Bacteria</taxon>
        <taxon>Pseudomonadati</taxon>
        <taxon>Pseudomonadota</taxon>
        <taxon>Gammaproteobacteria</taxon>
        <taxon>Alteromonadales</taxon>
        <taxon>Shewanellaceae</taxon>
        <taxon>Shewanella</taxon>
    </lineage>
</organism>
<feature type="domain" description="Flagellar assembly protein T N-terminal" evidence="4">
    <location>
        <begin position="21"/>
        <end position="107"/>
    </location>
</feature>
<gene>
    <name evidence="5" type="primary">flgT</name>
    <name evidence="5" type="ORF">TUM4630_16310</name>
</gene>
<keyword evidence="5" id="KW-0969">Cilium</keyword>
<feature type="signal peptide" evidence="1">
    <location>
        <begin position="1"/>
        <end position="20"/>
    </location>
</feature>
<accession>A0ABQ4PFE7</accession>
<sequence>MNRLTISLLLLGLTHLNVSAQWIEAHGEANVLNNNVNQAREEAIQQALSVITLQSGGQFTSMQQTQNGQLVQSQFSMSNQANIARVELLSERIENQQITVTLRADVIDGAEQQCQMEPLKAAILVPQASIADRAQLRYGNIGHFEQALSERLGNIIQQRSNASLANVHANERLDVEQSLVDVRGYRLPSWLSDITDSQYILLPAIVDISTDPVEGGLLGLWNNYPQRQFHLKLSLYHGISGEQIWSELYHSSAPWEFERQATVPANSARFWHSSYGQHIDAVLAQASADIDKVLNCRPLLGQIVSKQDRRVIINLGRNNGIKVGDRFQIVLQQNLPDRLDNMRPIAGETRATVTIDQVTQQSATALLESQNGTLNLQVNDIAIKM</sequence>
<feature type="domain" description="Flagellar assembly protein T C-terminal" evidence="2">
    <location>
        <begin position="308"/>
        <end position="384"/>
    </location>
</feature>
<dbReference type="Proteomes" id="UP000761574">
    <property type="component" value="Unassembled WGS sequence"/>
</dbReference>
<dbReference type="InterPro" id="IPR038180">
    <property type="entry name" value="FlgT_N_sf"/>
</dbReference>
<dbReference type="Pfam" id="PF16548">
    <property type="entry name" value="FlgT_N"/>
    <property type="match status" value="1"/>
</dbReference>
<evidence type="ECO:0000313" key="6">
    <source>
        <dbReference type="Proteomes" id="UP000761574"/>
    </source>
</evidence>
<keyword evidence="5" id="KW-0966">Cell projection</keyword>
<dbReference type="InterPro" id="IPR032388">
    <property type="entry name" value="FlgT_C"/>
</dbReference>
<evidence type="ECO:0000259" key="4">
    <source>
        <dbReference type="Pfam" id="PF16548"/>
    </source>
</evidence>
<dbReference type="Gene3D" id="3.40.50.10610">
    <property type="entry name" value="ABC-type transport auxiliary lipoprotein component"/>
    <property type="match status" value="1"/>
</dbReference>
<protein>
    <submittedName>
        <fullName evidence="5">Flagella assembly protein FlgT</fullName>
    </submittedName>
</protein>
<dbReference type="Pfam" id="PF16538">
    <property type="entry name" value="FlgT_C"/>
    <property type="match status" value="1"/>
</dbReference>
<evidence type="ECO:0000313" key="5">
    <source>
        <dbReference type="EMBL" id="GIU46251.1"/>
    </source>
</evidence>
<keyword evidence="6" id="KW-1185">Reference proteome</keyword>
<dbReference type="InterPro" id="IPR032386">
    <property type="entry name" value="FlgT_M"/>
</dbReference>
<feature type="chain" id="PRO_5046808946" evidence="1">
    <location>
        <begin position="21"/>
        <end position="385"/>
    </location>
</feature>
<dbReference type="Gene3D" id="2.40.10.410">
    <property type="entry name" value="FlgT, C-terminal domain"/>
    <property type="match status" value="1"/>
</dbReference>
<dbReference type="InterPro" id="IPR038165">
    <property type="entry name" value="FlgT_C_sf"/>
</dbReference>
<dbReference type="RefSeq" id="WP_119977469.1">
    <property type="nucleotide sequence ID" value="NZ_BPFB01000015.1"/>
</dbReference>
<feature type="domain" description="Flagellar assembly protein T middle" evidence="3">
    <location>
        <begin position="112"/>
        <end position="263"/>
    </location>
</feature>
<dbReference type="Pfam" id="PF16539">
    <property type="entry name" value="FlgT_M"/>
    <property type="match status" value="1"/>
</dbReference>
<dbReference type="EMBL" id="BPFB01000015">
    <property type="protein sequence ID" value="GIU46251.1"/>
    <property type="molecule type" value="Genomic_DNA"/>
</dbReference>
<evidence type="ECO:0000259" key="3">
    <source>
        <dbReference type="Pfam" id="PF16539"/>
    </source>
</evidence>
<keyword evidence="5" id="KW-0282">Flagellum</keyword>
<reference evidence="5 6" key="1">
    <citation type="submission" date="2021-05" db="EMBL/GenBank/DDBJ databases">
        <title>Molecular characterization for Shewanella algae harboring chromosomal blaOXA-55-like strains isolated from clinical and environment sample.</title>
        <authorList>
            <person name="Ohama Y."/>
            <person name="Aoki K."/>
            <person name="Harada S."/>
            <person name="Moriya K."/>
            <person name="Ishii Y."/>
            <person name="Tateda K."/>
        </authorList>
    </citation>
    <scope>NUCLEOTIDE SEQUENCE [LARGE SCALE GENOMIC DNA]</scope>
    <source>
        <strain evidence="5 6">LMG 23746</strain>
    </source>
</reference>
<keyword evidence="1" id="KW-0732">Signal</keyword>
<proteinExistence type="predicted"/>
<evidence type="ECO:0000259" key="2">
    <source>
        <dbReference type="Pfam" id="PF16538"/>
    </source>
</evidence>
<evidence type="ECO:0000256" key="1">
    <source>
        <dbReference type="SAM" id="SignalP"/>
    </source>
</evidence>